<comment type="caution">
    <text evidence="2">The sequence shown here is derived from an EMBL/GenBank/DDBJ whole genome shotgun (WGS) entry which is preliminary data.</text>
</comment>
<reference evidence="2" key="1">
    <citation type="submission" date="2020-06" db="EMBL/GenBank/DDBJ databases">
        <authorList>
            <consortium name="Plant Systems Biology data submission"/>
        </authorList>
    </citation>
    <scope>NUCLEOTIDE SEQUENCE</scope>
    <source>
        <strain evidence="2">D6</strain>
    </source>
</reference>
<sequence>MCMTEPISAATISTPTTTDGSVKKNKCVCFAKKVATVVATVEMTDPTTRWHSKPDLNEFKAKAKQLSEHLRQSQPLLALEIEEAYETTRQKDSEAAADLLPTWSTLVSSRRGLERFVLSKQQRRDQAQEVKASRSVVLNLQCLFKRSPMAAEMADTHAEMMRNQYFEFAKPAQLLAQVYGNADAQAVMPYYHDEELEEDLYEEDDLLDTDDAGSLHSMASKESRDSISIKKTKRIKRRKSSNEVRKEGRRKTPTKSKSSSSKSRTKSPMRRVQSLVSDYGDYGLINGARPV</sequence>
<dbReference type="AlphaFoldDB" id="A0A9N8HM12"/>
<feature type="compositionally biased region" description="Basic residues" evidence="1">
    <location>
        <begin position="230"/>
        <end position="239"/>
    </location>
</feature>
<name>A0A9N8HM12_9STRA</name>
<evidence type="ECO:0000256" key="1">
    <source>
        <dbReference type="SAM" id="MobiDB-lite"/>
    </source>
</evidence>
<evidence type="ECO:0000313" key="3">
    <source>
        <dbReference type="Proteomes" id="UP001153069"/>
    </source>
</evidence>
<accession>A0A9N8HM12</accession>
<organism evidence="2 3">
    <name type="scientific">Seminavis robusta</name>
    <dbReference type="NCBI Taxonomy" id="568900"/>
    <lineage>
        <taxon>Eukaryota</taxon>
        <taxon>Sar</taxon>
        <taxon>Stramenopiles</taxon>
        <taxon>Ochrophyta</taxon>
        <taxon>Bacillariophyta</taxon>
        <taxon>Bacillariophyceae</taxon>
        <taxon>Bacillariophycidae</taxon>
        <taxon>Naviculales</taxon>
        <taxon>Naviculaceae</taxon>
        <taxon>Seminavis</taxon>
    </lineage>
</organism>
<keyword evidence="3" id="KW-1185">Reference proteome</keyword>
<dbReference type="EMBL" id="CAICTM010000858">
    <property type="protein sequence ID" value="CAB9517480.1"/>
    <property type="molecule type" value="Genomic_DNA"/>
</dbReference>
<protein>
    <submittedName>
        <fullName evidence="2">Uncharacterized protein</fullName>
    </submittedName>
</protein>
<dbReference type="Proteomes" id="UP001153069">
    <property type="component" value="Unassembled WGS sequence"/>
</dbReference>
<gene>
    <name evidence="2" type="ORF">SEMRO_859_G212030.1</name>
</gene>
<proteinExistence type="predicted"/>
<feature type="compositionally biased region" description="Basic and acidic residues" evidence="1">
    <location>
        <begin position="219"/>
        <end position="228"/>
    </location>
</feature>
<feature type="region of interest" description="Disordered" evidence="1">
    <location>
        <begin position="209"/>
        <end position="291"/>
    </location>
</feature>
<evidence type="ECO:0000313" key="2">
    <source>
        <dbReference type="EMBL" id="CAB9517480.1"/>
    </source>
</evidence>